<proteinExistence type="predicted"/>
<dbReference type="RefSeq" id="WP_252760195.1">
    <property type="nucleotide sequence ID" value="NZ_JAMXLY010000007.1"/>
</dbReference>
<dbReference type="Gene3D" id="1.10.10.60">
    <property type="entry name" value="Homeodomain-like"/>
    <property type="match status" value="2"/>
</dbReference>
<evidence type="ECO:0000313" key="5">
    <source>
        <dbReference type="EMBL" id="MCO6024831.1"/>
    </source>
</evidence>
<keyword evidence="6" id="KW-1185">Reference proteome</keyword>
<dbReference type="PANTHER" id="PTHR40055:SF1">
    <property type="entry name" value="TRANSCRIPTIONAL REGULATOR YGIV-RELATED"/>
    <property type="match status" value="1"/>
</dbReference>
<evidence type="ECO:0000259" key="4">
    <source>
        <dbReference type="PROSITE" id="PS01124"/>
    </source>
</evidence>
<evidence type="ECO:0000313" key="6">
    <source>
        <dbReference type="Proteomes" id="UP001204015"/>
    </source>
</evidence>
<accession>A0ABT1BUR4</accession>
<dbReference type="InterPro" id="IPR050908">
    <property type="entry name" value="SmbC-like"/>
</dbReference>
<dbReference type="PROSITE" id="PS00041">
    <property type="entry name" value="HTH_ARAC_FAMILY_1"/>
    <property type="match status" value="1"/>
</dbReference>
<dbReference type="Proteomes" id="UP001204015">
    <property type="component" value="Unassembled WGS sequence"/>
</dbReference>
<evidence type="ECO:0000256" key="1">
    <source>
        <dbReference type="ARBA" id="ARBA00023015"/>
    </source>
</evidence>
<dbReference type="Pfam" id="PF06445">
    <property type="entry name" value="GyrI-like"/>
    <property type="match status" value="1"/>
</dbReference>
<name>A0ABT1BUR4_9BACT</name>
<comment type="caution">
    <text evidence="5">The sequence shown here is derived from an EMBL/GenBank/DDBJ whole genome shotgun (WGS) entry which is preliminary data.</text>
</comment>
<dbReference type="SUPFAM" id="SSF55136">
    <property type="entry name" value="Probable bacterial effector-binding domain"/>
    <property type="match status" value="1"/>
</dbReference>
<reference evidence="5 6" key="1">
    <citation type="submission" date="2022-06" db="EMBL/GenBank/DDBJ databases">
        <title>A taxonomic note on the genus Prevotella: Description of four novel genera and emended description of the genera Hallella and Xylanibacter.</title>
        <authorList>
            <person name="Hitch T.C.A."/>
        </authorList>
    </citation>
    <scope>NUCLEOTIDE SEQUENCE [LARGE SCALE GENOMIC DNA]</scope>
    <source>
        <strain evidence="5 6">DSM 100619</strain>
    </source>
</reference>
<feature type="domain" description="HTH araC/xylS-type" evidence="4">
    <location>
        <begin position="16"/>
        <end position="114"/>
    </location>
</feature>
<keyword evidence="3" id="KW-0804">Transcription</keyword>
<keyword evidence="1" id="KW-0805">Transcription regulation</keyword>
<dbReference type="PROSITE" id="PS01124">
    <property type="entry name" value="HTH_ARAC_FAMILY_2"/>
    <property type="match status" value="1"/>
</dbReference>
<dbReference type="SMART" id="SM00342">
    <property type="entry name" value="HTH_ARAC"/>
    <property type="match status" value="1"/>
</dbReference>
<protein>
    <submittedName>
        <fullName evidence="5">GyrI-like domain-containing protein</fullName>
    </submittedName>
</protein>
<dbReference type="Gene3D" id="3.20.80.10">
    <property type="entry name" value="Regulatory factor, effector binding domain"/>
    <property type="match status" value="1"/>
</dbReference>
<dbReference type="InterPro" id="IPR010499">
    <property type="entry name" value="AraC_E-bd"/>
</dbReference>
<dbReference type="EMBL" id="JAMXLY010000007">
    <property type="protein sequence ID" value="MCO6024831.1"/>
    <property type="molecule type" value="Genomic_DNA"/>
</dbReference>
<organism evidence="5 6">
    <name type="scientific">Segatella cerevisiae</name>
    <dbReference type="NCBI Taxonomy" id="2053716"/>
    <lineage>
        <taxon>Bacteria</taxon>
        <taxon>Pseudomonadati</taxon>
        <taxon>Bacteroidota</taxon>
        <taxon>Bacteroidia</taxon>
        <taxon>Bacteroidales</taxon>
        <taxon>Prevotellaceae</taxon>
        <taxon>Segatella</taxon>
    </lineage>
</organism>
<dbReference type="InterPro" id="IPR011256">
    <property type="entry name" value="Reg_factor_effector_dom_sf"/>
</dbReference>
<dbReference type="InterPro" id="IPR018062">
    <property type="entry name" value="HTH_AraC-typ_CS"/>
</dbReference>
<evidence type="ECO:0000256" key="3">
    <source>
        <dbReference type="ARBA" id="ARBA00023163"/>
    </source>
</evidence>
<dbReference type="SMART" id="SM00871">
    <property type="entry name" value="AraC_E_bind"/>
    <property type="match status" value="1"/>
</dbReference>
<sequence length="305" mass="35354">MQQRQSTRDDYSRKINIIIEYINNNLTNDIDLDVLASVSNFSPYHFHRIFKAFTGEPIGAFITRMRVETAARLLRYSDMPVCDIAYKVGYDMPSSLSKVFKQFYDITPTEYRNNKKYTIMKPLKINSNMELCSNVVNLEPQQAIYISLIGDYKKLDYCLAWKKLWNHVRMSGKFSEEMGNGKGVDSDKVHQMLADGRIAHAVIYHDDPKLTDCDKRRADICLVLPFKIEAKGEIVIKEIAGGRYVVYHYQGSYNQLDKVYDTIFGKYIPDGNYKLDERPLFEVYPNDPECTPPDKLLTEIHIPII</sequence>
<evidence type="ECO:0000256" key="2">
    <source>
        <dbReference type="ARBA" id="ARBA00023125"/>
    </source>
</evidence>
<dbReference type="InterPro" id="IPR009057">
    <property type="entry name" value="Homeodomain-like_sf"/>
</dbReference>
<gene>
    <name evidence="5" type="ORF">NG821_03055</name>
</gene>
<dbReference type="PANTHER" id="PTHR40055">
    <property type="entry name" value="TRANSCRIPTIONAL REGULATOR YGIV-RELATED"/>
    <property type="match status" value="1"/>
</dbReference>
<dbReference type="InterPro" id="IPR029442">
    <property type="entry name" value="GyrI-like"/>
</dbReference>
<dbReference type="Pfam" id="PF12833">
    <property type="entry name" value="HTH_18"/>
    <property type="match status" value="1"/>
</dbReference>
<dbReference type="SUPFAM" id="SSF46689">
    <property type="entry name" value="Homeodomain-like"/>
    <property type="match status" value="2"/>
</dbReference>
<keyword evidence="2" id="KW-0238">DNA-binding</keyword>
<dbReference type="InterPro" id="IPR018060">
    <property type="entry name" value="HTH_AraC"/>
</dbReference>